<accession>A0A1S3I7R7</accession>
<keyword evidence="4" id="KW-1185">Reference proteome</keyword>
<gene>
    <name evidence="5" type="primary">LOC106161826</name>
</gene>
<reference evidence="5" key="1">
    <citation type="submission" date="2025-08" db="UniProtKB">
        <authorList>
            <consortium name="RefSeq"/>
        </authorList>
    </citation>
    <scope>IDENTIFICATION</scope>
    <source>
        <tissue evidence="5">Gonads</tissue>
    </source>
</reference>
<feature type="compositionally biased region" description="Basic and acidic residues" evidence="2">
    <location>
        <begin position="663"/>
        <end position="677"/>
    </location>
</feature>
<dbReference type="OrthoDB" id="433755at2759"/>
<dbReference type="GeneID" id="106161826"/>
<organism evidence="4 5">
    <name type="scientific">Lingula anatina</name>
    <name type="common">Brachiopod</name>
    <name type="synonym">Lingula unguis</name>
    <dbReference type="NCBI Taxonomy" id="7574"/>
    <lineage>
        <taxon>Eukaryota</taxon>
        <taxon>Metazoa</taxon>
        <taxon>Spiralia</taxon>
        <taxon>Lophotrochozoa</taxon>
        <taxon>Brachiopoda</taxon>
        <taxon>Linguliformea</taxon>
        <taxon>Lingulata</taxon>
        <taxon>Lingulida</taxon>
        <taxon>Linguloidea</taxon>
        <taxon>Lingulidae</taxon>
        <taxon>Lingula</taxon>
    </lineage>
</organism>
<proteinExistence type="predicted"/>
<feature type="region of interest" description="Disordered" evidence="2">
    <location>
        <begin position="582"/>
        <end position="774"/>
    </location>
</feature>
<dbReference type="Gene3D" id="2.60.200.20">
    <property type="match status" value="1"/>
</dbReference>
<dbReference type="SUPFAM" id="SSF49879">
    <property type="entry name" value="SMAD/FHA domain"/>
    <property type="match status" value="1"/>
</dbReference>
<dbReference type="FunFam" id="2.60.200.20:FF:000054">
    <property type="entry name" value="Putative coiled-coil proteincoiled-coil protein"/>
    <property type="match status" value="1"/>
</dbReference>
<dbReference type="AlphaFoldDB" id="A0A1S3I7R7"/>
<feature type="compositionally biased region" description="Low complexity" evidence="2">
    <location>
        <begin position="134"/>
        <end position="146"/>
    </location>
</feature>
<feature type="compositionally biased region" description="Acidic residues" evidence="2">
    <location>
        <begin position="646"/>
        <end position="662"/>
    </location>
</feature>
<evidence type="ECO:0000256" key="1">
    <source>
        <dbReference type="SAM" id="Coils"/>
    </source>
</evidence>
<dbReference type="Proteomes" id="UP000085678">
    <property type="component" value="Unplaced"/>
</dbReference>
<dbReference type="InterPro" id="IPR050923">
    <property type="entry name" value="Cell_Proc_Reg/RNA_Proc"/>
</dbReference>
<dbReference type="STRING" id="7574.A0A1S3I7R7"/>
<feature type="coiled-coil region" evidence="1">
    <location>
        <begin position="498"/>
        <end position="581"/>
    </location>
</feature>
<feature type="domain" description="FHA" evidence="3">
    <location>
        <begin position="202"/>
        <end position="258"/>
    </location>
</feature>
<dbReference type="CDD" id="cd19856">
    <property type="entry name" value="DSRM_Kanadaptin"/>
    <property type="match status" value="1"/>
</dbReference>
<dbReference type="CDD" id="cd22677">
    <property type="entry name" value="FHA_Kanadaptin"/>
    <property type="match status" value="1"/>
</dbReference>
<sequence>MAENVNTVSSSTAEENEGSILSAGGDTAMNVNNTNDSIDVKAMSETTELDNVQNENSKASKTIPVPEAETAMAPPPSIPMFQKPLTLQNKSGLHRPQRSNALATAEREMSDKTTKVKGEEGQKPSEISEVKKPLSLTGTQSSSGSQMRKPSLSPAEQQAALKAPIPYKEPPWGGVPDKKYGFEVLKNGLILDSIDLTKRSFHVVGRLPSCDITLEHPSLSRYHAVMQYCAVPNEKHELGWYLYDLDSTHGTWVNKVKVQPRRYYRIRVGHMVKFGGSSRLNILQGPEEDREEETDLSVTELKELKAKQEKEIEVLRQAGIDAVEEKQKHLVAAESEGCTWGIDDDIPEEAEDEDEENDDKIDLATREELYINDPKKALNGFFEREGCDLPEYELEDLGRGKHCCRVELPLDLPTGEPMYAEATVTGKRKDAVVACALEACRILDRHGVLRASTHEGRKKKKKNWEEDDFYDSDEDIYLDRTGTIEKKRQQRMAKVGKNEEKAETYESLTEKLQQVENEMQEIQGKLNKAKEEQDKIMAEDVDALDAYMSAIKSGVMDTKTKMSLKRRLIELKQEQAKLTKMANIAKPANMPEVKKSVVVPKPDQPPPKMTMPMFGKRKATPVPTSLKPPPPKSNAPPKISEKVSDDTEEVEEEEEEEEEEEVARDSDAKAEITDEKTLMPTENAMDLKETVEKEQMLNARTSNDEETNQQPSPEIKAQAVKRKTEEKRRQRPKKPRGSEDKSSYPEDDPDFQVWLPPSDQSGDGKTHLNAKYGY</sequence>
<dbReference type="KEGG" id="lak:106161826"/>
<feature type="region of interest" description="Disordered" evidence="2">
    <location>
        <begin position="1"/>
        <end position="158"/>
    </location>
</feature>
<protein>
    <submittedName>
        <fullName evidence="5">Kanadaptin</fullName>
    </submittedName>
</protein>
<feature type="compositionally biased region" description="Basic and acidic residues" evidence="2">
    <location>
        <begin position="685"/>
        <end position="695"/>
    </location>
</feature>
<feature type="compositionally biased region" description="Polar residues" evidence="2">
    <location>
        <begin position="44"/>
        <end position="60"/>
    </location>
</feature>
<feature type="compositionally biased region" description="Polar residues" evidence="2">
    <location>
        <begin position="1"/>
        <end position="13"/>
    </location>
</feature>
<dbReference type="FunCoup" id="A0A1S3I7R7">
    <property type="interactions" value="1973"/>
</dbReference>
<dbReference type="SMART" id="SM00240">
    <property type="entry name" value="FHA"/>
    <property type="match status" value="1"/>
</dbReference>
<evidence type="ECO:0000313" key="5">
    <source>
        <dbReference type="RefSeq" id="XP_013394310.1"/>
    </source>
</evidence>
<name>A0A1S3I7R7_LINAN</name>
<evidence type="ECO:0000256" key="2">
    <source>
        <dbReference type="SAM" id="MobiDB-lite"/>
    </source>
</evidence>
<dbReference type="InterPro" id="IPR008984">
    <property type="entry name" value="SMAD_FHA_dom_sf"/>
</dbReference>
<evidence type="ECO:0000313" key="4">
    <source>
        <dbReference type="Proteomes" id="UP000085678"/>
    </source>
</evidence>
<dbReference type="InterPro" id="IPR000253">
    <property type="entry name" value="FHA_dom"/>
</dbReference>
<dbReference type="Pfam" id="PF00498">
    <property type="entry name" value="FHA"/>
    <property type="match status" value="1"/>
</dbReference>
<dbReference type="InParanoid" id="A0A1S3I7R7"/>
<dbReference type="PROSITE" id="PS50006">
    <property type="entry name" value="FHA_DOMAIN"/>
    <property type="match status" value="1"/>
</dbReference>
<evidence type="ECO:0000259" key="3">
    <source>
        <dbReference type="PROSITE" id="PS50006"/>
    </source>
</evidence>
<dbReference type="RefSeq" id="XP_013394310.1">
    <property type="nucleotide sequence ID" value="XM_013538856.1"/>
</dbReference>
<feature type="compositionally biased region" description="Basic and acidic residues" evidence="2">
    <location>
        <begin position="105"/>
        <end position="132"/>
    </location>
</feature>
<keyword evidence="1" id="KW-0175">Coiled coil</keyword>
<dbReference type="PANTHER" id="PTHR23308">
    <property type="entry name" value="NUCLEAR INHIBITOR OF PROTEIN PHOSPHATASE-1"/>
    <property type="match status" value="1"/>
</dbReference>